<comment type="caution">
    <text evidence="4">The sequence shown here is derived from an EMBL/GenBank/DDBJ whole genome shotgun (WGS) entry which is preliminary data.</text>
</comment>
<evidence type="ECO:0000313" key="5">
    <source>
        <dbReference type="Proteomes" id="UP000481153"/>
    </source>
</evidence>
<name>A0A6G0WCG4_9STRA</name>
<proteinExistence type="predicted"/>
<feature type="compositionally biased region" description="Polar residues" evidence="2">
    <location>
        <begin position="48"/>
        <end position="59"/>
    </location>
</feature>
<dbReference type="Gene3D" id="1.10.238.10">
    <property type="entry name" value="EF-hand"/>
    <property type="match status" value="1"/>
</dbReference>
<dbReference type="PROSITE" id="PS50222">
    <property type="entry name" value="EF_HAND_2"/>
    <property type="match status" value="1"/>
</dbReference>
<keyword evidence="5" id="KW-1185">Reference proteome</keyword>
<sequence>MQRVPLSPKRAAPLKHRSPRKQKEKPDILPVPPTIPRGIYNFHEGLPSWNNQEAASVSPQKGRRKRPDLQPLKGNPPPAVQSIVATSIAADSLDQRLNSIKQQIEHVLQGGMLKDENSTQTNSSESPRPMTIETSSIISPISLRSTVLPAINASPEAIARSQAYLCADADIEKWIQDYEADKHRFTSYALFTEFKLDQLTAFVANTGRPNVIETAACCAALFKIPGILGAYRSLLQKIVVGLEYGLYGDSICESSFQENDDIATRRMQDASTVEIVRSFYRRKPYFVQLRELEHDHALSMHLGGSRRSTTLLDHDKRRVIEQCSPELLEYGLLRFSDQVRQQIGMKLVSSVRQESLGKAHMSDVCRRLLKLSESLDMESRAMVVTGILDDLDGENRASACFKGLGPEGEARVLELILGRDDRERFVLQETLTRVTDAHCLLHFYVHACEAYRLNFLREILHHKFEYEFICDLAKIISTDQLEQLTDFVNGARRVVSQSTGLGMSADQLHTLLTASDTFPKAFTTSEQRRIFEDVCALLRRWPSQALDFGELLIEKFRSLHPRQRLMALTALLADNFHATKEILEDYFSTLSSTEKGEIQVLLGEYATTSSSSPFMLISFKEQLTTMAPDMRANVLYAILERIRSSLGDDDDISQSKAVKTLSLYCRELFGMTIVIDPKGRQAPTSKRAPTTTQAAAQTLEVLHQLDDPTRNTIIESLVQTIPAAPKSPVMTDAEAKVELPDERKAIMLAAISQLSLQEQIVSGLTEEDTSELMAHAMNKPENEFAKVAHAVISTLEATGQASTVEKIVERLLVTTRERRDTMTDEQRQFFQQANMMDKLSTIHEMTWRHAQQEVHNERDDDDDDSQDENTLTKFGMINVACQTDLSSESDDAGAPDIVDDNANVQKRQNPVTLPSLMKKGKGKKICKIDSSAVPDSLASLVTSWKINADQLAMCCKKNLSTVLRTIADTYAEKIMRIKRGNNGKKDSLADITYQSLLHSYGLPSIADMHIIGLAVAMDQFRTHNSRVDMFCQFLYNETPEWLLRNYLNFVELLLDESTEPVEDPNGVRKKPTRIARLNIPDKETWTVSMDHAIEVAQSCFRTMRRTSVAAFCEKLMQSTPREDKDESVVNVDDLLQLVVVEWQDEQLRREKHLRDAFRAGDNNGDGVLSYEEFRRIVLSIDKTRDNSDILNMFSDTLRRTNTDAITPEDFLVVAKEYGLAEMAWDADGDLNSIVNGLAEMDMMWPGVQPFFVGSIQVLERNLPPTHALHTCQGPGCGCLKCIVDGYAVFLAMREEATDDTQHAAAIWKRFWHLMSQLYEACDKSDGMVWMDRQAPPRGSILRSNNTRRSALPNILLPDVGRISAKQHRDDDPDA</sequence>
<evidence type="ECO:0000256" key="1">
    <source>
        <dbReference type="ARBA" id="ARBA00022837"/>
    </source>
</evidence>
<evidence type="ECO:0000256" key="2">
    <source>
        <dbReference type="SAM" id="MobiDB-lite"/>
    </source>
</evidence>
<evidence type="ECO:0000313" key="4">
    <source>
        <dbReference type="EMBL" id="KAF0724887.1"/>
    </source>
</evidence>
<accession>A0A6G0WCG4</accession>
<dbReference type="Pfam" id="PF13202">
    <property type="entry name" value="EF-hand_5"/>
    <property type="match status" value="1"/>
</dbReference>
<protein>
    <recommendedName>
        <fullName evidence="3">EF-hand domain-containing protein</fullName>
    </recommendedName>
</protein>
<dbReference type="InterPro" id="IPR018247">
    <property type="entry name" value="EF_Hand_1_Ca_BS"/>
</dbReference>
<dbReference type="InterPro" id="IPR011992">
    <property type="entry name" value="EF-hand-dom_pair"/>
</dbReference>
<dbReference type="PANTHER" id="PTHR34894">
    <property type="entry name" value="SAM-DEPENDENT METHYLTRANSFERASE RSMI, CONSERVED SITE"/>
    <property type="match status" value="1"/>
</dbReference>
<dbReference type="PANTHER" id="PTHR34894:SF5">
    <property type="entry name" value="EF-HAND DOMAIN-CONTAINING PROTEIN"/>
    <property type="match status" value="1"/>
</dbReference>
<dbReference type="GO" id="GO:0005509">
    <property type="term" value="F:calcium ion binding"/>
    <property type="evidence" value="ECO:0007669"/>
    <property type="project" value="InterPro"/>
</dbReference>
<feature type="domain" description="EF-hand" evidence="3">
    <location>
        <begin position="1148"/>
        <end position="1183"/>
    </location>
</feature>
<dbReference type="SMART" id="SM00054">
    <property type="entry name" value="EFh"/>
    <property type="match status" value="1"/>
</dbReference>
<dbReference type="SUPFAM" id="SSF47473">
    <property type="entry name" value="EF-hand"/>
    <property type="match status" value="1"/>
</dbReference>
<gene>
    <name evidence="4" type="ORF">Ae201684_016538</name>
</gene>
<dbReference type="VEuPathDB" id="FungiDB:AeMF1_002786"/>
<feature type="region of interest" description="Disordered" evidence="2">
    <location>
        <begin position="1"/>
        <end position="79"/>
    </location>
</feature>
<organism evidence="4 5">
    <name type="scientific">Aphanomyces euteiches</name>
    <dbReference type="NCBI Taxonomy" id="100861"/>
    <lineage>
        <taxon>Eukaryota</taxon>
        <taxon>Sar</taxon>
        <taxon>Stramenopiles</taxon>
        <taxon>Oomycota</taxon>
        <taxon>Saprolegniomycetes</taxon>
        <taxon>Saprolegniales</taxon>
        <taxon>Verrucalvaceae</taxon>
        <taxon>Aphanomyces</taxon>
    </lineage>
</organism>
<dbReference type="Proteomes" id="UP000481153">
    <property type="component" value="Unassembled WGS sequence"/>
</dbReference>
<keyword evidence="1" id="KW-0106">Calcium</keyword>
<reference evidence="4 5" key="1">
    <citation type="submission" date="2019-07" db="EMBL/GenBank/DDBJ databases">
        <title>Genomics analysis of Aphanomyces spp. identifies a new class of oomycete effector associated with host adaptation.</title>
        <authorList>
            <person name="Gaulin E."/>
        </authorList>
    </citation>
    <scope>NUCLEOTIDE SEQUENCE [LARGE SCALE GENOMIC DNA]</scope>
    <source>
        <strain evidence="4 5">ATCC 201684</strain>
    </source>
</reference>
<evidence type="ECO:0000259" key="3">
    <source>
        <dbReference type="PROSITE" id="PS50222"/>
    </source>
</evidence>
<dbReference type="InterPro" id="IPR002048">
    <property type="entry name" value="EF_hand_dom"/>
</dbReference>
<feature type="compositionally biased region" description="Basic residues" evidence="2">
    <location>
        <begin position="12"/>
        <end position="23"/>
    </location>
</feature>
<dbReference type="PROSITE" id="PS00018">
    <property type="entry name" value="EF_HAND_1"/>
    <property type="match status" value="1"/>
</dbReference>
<dbReference type="EMBL" id="VJMJ01000257">
    <property type="protein sequence ID" value="KAF0724887.1"/>
    <property type="molecule type" value="Genomic_DNA"/>
</dbReference>